<sequence length="194" mass="19976">MPRPRRSGRGAVGAVTTRDAGPQVLTAGRVTLRELAPTQLAQVADGQSGGLVWIDGAPPEGTSTGARMMVKAVLLGTHRPGWGSYAITRTEDGVALGGIGFHAAPDADGAVEIGYDLSVSARGGGWATDAVRLLCGWAAGQPGVRLLRAKTEPGNAASQRVLARAGFRQIGVECGADEEWFLYELPGATVRSSG</sequence>
<dbReference type="GO" id="GO:0008999">
    <property type="term" value="F:protein-N-terminal-alanine acetyltransferase activity"/>
    <property type="evidence" value="ECO:0007669"/>
    <property type="project" value="TreeGrafter"/>
</dbReference>
<dbReference type="Proteomes" id="UP000481583">
    <property type="component" value="Unassembled WGS sequence"/>
</dbReference>
<dbReference type="InterPro" id="IPR000182">
    <property type="entry name" value="GNAT_dom"/>
</dbReference>
<dbReference type="PANTHER" id="PTHR43441:SF6">
    <property type="entry name" value="N-ACETYLTRANSFERASE DOMAIN-CONTAINING PROTEIN"/>
    <property type="match status" value="1"/>
</dbReference>
<evidence type="ECO:0000313" key="2">
    <source>
        <dbReference type="EMBL" id="NGN62798.1"/>
    </source>
</evidence>
<organism evidence="2 3">
    <name type="scientific">Streptomyces coryli</name>
    <dbReference type="NCBI Taxonomy" id="1128680"/>
    <lineage>
        <taxon>Bacteria</taxon>
        <taxon>Bacillati</taxon>
        <taxon>Actinomycetota</taxon>
        <taxon>Actinomycetes</taxon>
        <taxon>Kitasatosporales</taxon>
        <taxon>Streptomycetaceae</taxon>
        <taxon>Streptomyces</taxon>
    </lineage>
</organism>
<name>A0A6G4TUM2_9ACTN</name>
<dbReference type="EMBL" id="JAAKZV010000005">
    <property type="protein sequence ID" value="NGN62798.1"/>
    <property type="molecule type" value="Genomic_DNA"/>
</dbReference>
<evidence type="ECO:0000259" key="1">
    <source>
        <dbReference type="PROSITE" id="PS51186"/>
    </source>
</evidence>
<dbReference type="AlphaFoldDB" id="A0A6G4TUM2"/>
<comment type="caution">
    <text evidence="2">The sequence shown here is derived from an EMBL/GenBank/DDBJ whole genome shotgun (WGS) entry which is preliminary data.</text>
</comment>
<dbReference type="PROSITE" id="PS51186">
    <property type="entry name" value="GNAT"/>
    <property type="match status" value="1"/>
</dbReference>
<accession>A0A6G4TUM2</accession>
<dbReference type="Pfam" id="PF13302">
    <property type="entry name" value="Acetyltransf_3"/>
    <property type="match status" value="1"/>
</dbReference>
<proteinExistence type="predicted"/>
<dbReference type="PANTHER" id="PTHR43441">
    <property type="entry name" value="RIBOSOMAL-PROTEIN-SERINE ACETYLTRANSFERASE"/>
    <property type="match status" value="1"/>
</dbReference>
<reference evidence="2 3" key="1">
    <citation type="submission" date="2020-02" db="EMBL/GenBank/DDBJ databases">
        <title>Whole-genome analyses of novel actinobacteria.</title>
        <authorList>
            <person name="Sahin N."/>
        </authorList>
    </citation>
    <scope>NUCLEOTIDE SEQUENCE [LARGE SCALE GENOMIC DNA]</scope>
    <source>
        <strain evidence="2 3">A7024</strain>
    </source>
</reference>
<keyword evidence="2" id="KW-0808">Transferase</keyword>
<dbReference type="SUPFAM" id="SSF55729">
    <property type="entry name" value="Acyl-CoA N-acyltransferases (Nat)"/>
    <property type="match status" value="1"/>
</dbReference>
<dbReference type="InterPro" id="IPR016181">
    <property type="entry name" value="Acyl_CoA_acyltransferase"/>
</dbReference>
<dbReference type="GO" id="GO:0005737">
    <property type="term" value="C:cytoplasm"/>
    <property type="evidence" value="ECO:0007669"/>
    <property type="project" value="TreeGrafter"/>
</dbReference>
<evidence type="ECO:0000313" key="3">
    <source>
        <dbReference type="Proteomes" id="UP000481583"/>
    </source>
</evidence>
<dbReference type="Gene3D" id="3.40.630.30">
    <property type="match status" value="1"/>
</dbReference>
<dbReference type="InterPro" id="IPR051908">
    <property type="entry name" value="Ribosomal_N-acetyltransferase"/>
</dbReference>
<keyword evidence="3" id="KW-1185">Reference proteome</keyword>
<dbReference type="GO" id="GO:1990189">
    <property type="term" value="F:protein N-terminal-serine acetyltransferase activity"/>
    <property type="evidence" value="ECO:0007669"/>
    <property type="project" value="TreeGrafter"/>
</dbReference>
<protein>
    <submittedName>
        <fullName evidence="2">GNAT family N-acetyltransferase</fullName>
    </submittedName>
</protein>
<feature type="domain" description="N-acetyltransferase" evidence="1">
    <location>
        <begin position="30"/>
        <end position="188"/>
    </location>
</feature>
<gene>
    <name evidence="2" type="ORF">G5C51_02630</name>
</gene>